<evidence type="ECO:0008006" key="3">
    <source>
        <dbReference type="Google" id="ProtNLM"/>
    </source>
</evidence>
<reference evidence="2" key="1">
    <citation type="journal article" date="2019" name="Int. J. Syst. Evol. Microbiol.">
        <title>The Global Catalogue of Microorganisms (GCM) 10K type strain sequencing project: providing services to taxonomists for standard genome sequencing and annotation.</title>
        <authorList>
            <consortium name="The Broad Institute Genomics Platform"/>
            <consortium name="The Broad Institute Genome Sequencing Center for Infectious Disease"/>
            <person name="Wu L."/>
            <person name="Ma J."/>
        </authorList>
    </citation>
    <scope>NUCLEOTIDE SEQUENCE [LARGE SCALE GENOMIC DNA]</scope>
    <source>
        <strain evidence="2">CCUG 63830</strain>
    </source>
</reference>
<sequence>MTPPRLVAGLLGALVVAAPALVSPALALPKYRTQAAPQLHLTEGNALWQLDRRVMPCTYCHVDPAGGPGWNPFGQALQRTFAEAAAAGQHLNFPQALSQLLAANTDADGDSYADALEVFAKTLPGDPQSKPETPVADLAAAFEQAGGVAQYAPSRKQNKKAAFFGGDKNKIAWYAAWVKFSHWGRFGAF</sequence>
<comment type="caution">
    <text evidence="1">The sequence shown here is derived from an EMBL/GenBank/DDBJ whole genome shotgun (WGS) entry which is preliminary data.</text>
</comment>
<proteinExistence type="predicted"/>
<dbReference type="Proteomes" id="UP001596317">
    <property type="component" value="Unassembled WGS sequence"/>
</dbReference>
<protein>
    <recommendedName>
        <fullName evidence="3">Cytochrome c domain-containing protein</fullName>
    </recommendedName>
</protein>
<gene>
    <name evidence="1" type="ORF">ACFP90_13965</name>
</gene>
<accession>A0ABW1ZLF1</accession>
<evidence type="ECO:0000313" key="2">
    <source>
        <dbReference type="Proteomes" id="UP001596317"/>
    </source>
</evidence>
<evidence type="ECO:0000313" key="1">
    <source>
        <dbReference type="EMBL" id="MFC6661328.1"/>
    </source>
</evidence>
<organism evidence="1 2">
    <name type="scientific">Deinococcus multiflagellatus</name>
    <dbReference type="NCBI Taxonomy" id="1656887"/>
    <lineage>
        <taxon>Bacteria</taxon>
        <taxon>Thermotogati</taxon>
        <taxon>Deinococcota</taxon>
        <taxon>Deinococci</taxon>
        <taxon>Deinococcales</taxon>
        <taxon>Deinococcaceae</taxon>
        <taxon>Deinococcus</taxon>
    </lineage>
</organism>
<keyword evidence="2" id="KW-1185">Reference proteome</keyword>
<name>A0ABW1ZLF1_9DEIO</name>
<dbReference type="RefSeq" id="WP_380056774.1">
    <property type="nucleotide sequence ID" value="NZ_JBHSWB010000001.1"/>
</dbReference>
<dbReference type="EMBL" id="JBHSWB010000001">
    <property type="protein sequence ID" value="MFC6661328.1"/>
    <property type="molecule type" value="Genomic_DNA"/>
</dbReference>